<comment type="caution">
    <text evidence="1">The sequence shown here is derived from an EMBL/GenBank/DDBJ whole genome shotgun (WGS) entry which is preliminary data.</text>
</comment>
<organism evidence="1 2">
    <name type="scientific">Rhizobium leguminosarum</name>
    <dbReference type="NCBI Taxonomy" id="384"/>
    <lineage>
        <taxon>Bacteria</taxon>
        <taxon>Pseudomonadati</taxon>
        <taxon>Pseudomonadota</taxon>
        <taxon>Alphaproteobacteria</taxon>
        <taxon>Hyphomicrobiales</taxon>
        <taxon>Rhizobiaceae</taxon>
        <taxon>Rhizobium/Agrobacterium group</taxon>
        <taxon>Rhizobium</taxon>
    </lineage>
</organism>
<gene>
    <name evidence="1" type="ORF">GGE16_001093</name>
</gene>
<dbReference type="EMBL" id="JACIGO010000001">
    <property type="protein sequence ID" value="MBB4289077.1"/>
    <property type="molecule type" value="Genomic_DNA"/>
</dbReference>
<accession>A0AAE2SV32</accession>
<reference evidence="1 2" key="1">
    <citation type="submission" date="2020-08" db="EMBL/GenBank/DDBJ databases">
        <title>Genomic Encyclopedia of Type Strains, Phase IV (KMG-V): Genome sequencing to study the core and pangenomes of soil and plant-associated prokaryotes.</title>
        <authorList>
            <person name="Whitman W."/>
        </authorList>
    </citation>
    <scope>NUCLEOTIDE SEQUENCE [LARGE SCALE GENOMIC DNA]</scope>
    <source>
        <strain evidence="1 2">SEMIA 415</strain>
    </source>
</reference>
<evidence type="ECO:0000313" key="2">
    <source>
        <dbReference type="Proteomes" id="UP000538507"/>
    </source>
</evidence>
<sequence length="46" mass="5133">MGAAIPVFLKTCQWVMVSRWSAARPTGRAIALNSRITLSQIDLDMR</sequence>
<dbReference type="AlphaFoldDB" id="A0AAE2SV32"/>
<proteinExistence type="predicted"/>
<dbReference type="RefSeq" id="WP_183606210.1">
    <property type="nucleotide sequence ID" value="NZ_JACHAZ010000002.1"/>
</dbReference>
<protein>
    <submittedName>
        <fullName evidence="1">Uncharacterized protein</fullName>
    </submittedName>
</protein>
<name>A0AAE2SV32_RHILE</name>
<dbReference type="Proteomes" id="UP000538507">
    <property type="component" value="Unassembled WGS sequence"/>
</dbReference>
<evidence type="ECO:0000313" key="1">
    <source>
        <dbReference type="EMBL" id="MBB4289077.1"/>
    </source>
</evidence>